<dbReference type="PANTHER" id="PTHR33969:SF2">
    <property type="entry name" value="SEGREGATION AND CONDENSATION PROTEIN A"/>
    <property type="match status" value="1"/>
</dbReference>
<comment type="caution">
    <text evidence="2">The sequence shown here is derived from an EMBL/GenBank/DDBJ whole genome shotgun (WGS) entry which is preliminary data.</text>
</comment>
<gene>
    <name evidence="2" type="ORF">DDE20_06100</name>
</gene>
<dbReference type="Pfam" id="PF02616">
    <property type="entry name" value="SMC_ScpA"/>
    <property type="match status" value="1"/>
</dbReference>
<organism evidence="2 3">
    <name type="scientific">Pararhodobacter oceanensis</name>
    <dbReference type="NCBI Taxonomy" id="2172121"/>
    <lineage>
        <taxon>Bacteria</taxon>
        <taxon>Pseudomonadati</taxon>
        <taxon>Pseudomonadota</taxon>
        <taxon>Alphaproteobacteria</taxon>
        <taxon>Rhodobacterales</taxon>
        <taxon>Paracoccaceae</taxon>
        <taxon>Pararhodobacter</taxon>
    </lineage>
</organism>
<sequence>MSEAEITAAAASAAEDANGVTPVAAGAATGVGSSREDIALRLEDEALIVDVDGYEGPLDLLLTLSRRQKVDLRRISVLQLAEQYLGFVETARKLRIELAADYLVMAAWLAFLKSRLLLPPDPSDEGPSAEDLASHLAFQLERLEAMRDASGRLMGRDRLGREIFQRGMPEATSVKKRTQHTATLLELVQAYARIRTKDEFRPYAYDRTDVYPLETALERLRGIIGHTPDWADLAGFLPPGWRKTGNRRRSALASTFAASLELAKQGHLELNQNDTFAPIRVRAAPKGGGGQL</sequence>
<dbReference type="PANTHER" id="PTHR33969">
    <property type="entry name" value="SEGREGATION AND CONDENSATION PROTEIN A"/>
    <property type="match status" value="1"/>
</dbReference>
<dbReference type="RefSeq" id="WP_116557571.1">
    <property type="nucleotide sequence ID" value="NZ_QDKM01000002.1"/>
</dbReference>
<evidence type="ECO:0000256" key="1">
    <source>
        <dbReference type="ARBA" id="ARBA00044777"/>
    </source>
</evidence>
<protein>
    <recommendedName>
        <fullName evidence="1">Segregation and condensation protein A</fullName>
    </recommendedName>
</protein>
<keyword evidence="3" id="KW-1185">Reference proteome</keyword>
<dbReference type="InterPro" id="IPR003768">
    <property type="entry name" value="ScpA"/>
</dbReference>
<name>A0A2T8HWA3_9RHOB</name>
<evidence type="ECO:0000313" key="3">
    <source>
        <dbReference type="Proteomes" id="UP000245911"/>
    </source>
</evidence>
<evidence type="ECO:0000313" key="2">
    <source>
        <dbReference type="EMBL" id="PVH29683.1"/>
    </source>
</evidence>
<dbReference type="Gene3D" id="6.10.250.2410">
    <property type="match status" value="1"/>
</dbReference>
<reference evidence="2 3" key="1">
    <citation type="submission" date="2018-04" db="EMBL/GenBank/DDBJ databases">
        <title>Pararhodobacter oceanense sp. nov., isolated from marine intertidal sediment.</title>
        <authorList>
            <person name="Wang X.-L."/>
            <person name="Du Z.-J."/>
        </authorList>
    </citation>
    <scope>NUCLEOTIDE SEQUENCE [LARGE SCALE GENOMIC DNA]</scope>
    <source>
        <strain evidence="2 3">AM505</strain>
    </source>
</reference>
<dbReference type="Proteomes" id="UP000245911">
    <property type="component" value="Unassembled WGS sequence"/>
</dbReference>
<accession>A0A2T8HWA3</accession>
<proteinExistence type="predicted"/>
<dbReference type="OrthoDB" id="9793741at2"/>
<dbReference type="AlphaFoldDB" id="A0A2T8HWA3"/>
<dbReference type="EMBL" id="QDKM01000002">
    <property type="protein sequence ID" value="PVH29683.1"/>
    <property type="molecule type" value="Genomic_DNA"/>
</dbReference>